<evidence type="ECO:0000259" key="1">
    <source>
        <dbReference type="PROSITE" id="PS51186"/>
    </source>
</evidence>
<dbReference type="InterPro" id="IPR016181">
    <property type="entry name" value="Acyl_CoA_acyltransferase"/>
</dbReference>
<evidence type="ECO:0000313" key="2">
    <source>
        <dbReference type="EMBL" id="BDW93810.1"/>
    </source>
</evidence>
<dbReference type="AlphaFoldDB" id="A0AA48HLD4"/>
<evidence type="ECO:0000313" key="3">
    <source>
        <dbReference type="Proteomes" id="UP001330184"/>
    </source>
</evidence>
<dbReference type="CDD" id="cd04301">
    <property type="entry name" value="NAT_SF"/>
    <property type="match status" value="1"/>
</dbReference>
<dbReference type="Proteomes" id="UP001330184">
    <property type="component" value="Chromosome"/>
</dbReference>
<feature type="domain" description="N-acetyltransferase" evidence="1">
    <location>
        <begin position="4"/>
        <end position="158"/>
    </location>
</feature>
<name>A0AA48HLD4_9FLAO</name>
<dbReference type="PROSITE" id="PS51186">
    <property type="entry name" value="GNAT"/>
    <property type="match status" value="1"/>
</dbReference>
<keyword evidence="3" id="KW-1185">Reference proteome</keyword>
<sequence length="322" mass="37107">MDEIKIREATKSDSPEIVKLLKIALGESTEKSVQNWHWKHYDNPFGESKIYLATIGSEIVGVRAFMQWQWKEKSTGKTLRAVRAVDTAVSPNHRRKGIFLSLTNHALKMVSEEGFDFVFNTPNDQSIGGYLKLGWVLNRKIPVGLVINPFYWLSSKKRLNEYSAKVKIDILENNHSYNTPFIDADIFCPFSKLYFEWRYVKNPLANYQFYKLDDVLIIYRLKPLKGFMECRIVDVQLLDPNAQGKIKSAISHLIKRYPLVSMVDGLIGTKLIAGGLYVALNLNRKGPNMVTKRLNFPEHKYALLLDKESNFWGYSLGDMELF</sequence>
<dbReference type="SUPFAM" id="SSF55729">
    <property type="entry name" value="Acyl-CoA N-acyltransferases (Nat)"/>
    <property type="match status" value="1"/>
</dbReference>
<dbReference type="RefSeq" id="WP_224837182.1">
    <property type="nucleotide sequence ID" value="NZ_AP027268.1"/>
</dbReference>
<reference evidence="2 3" key="1">
    <citation type="submission" date="2023-01" db="EMBL/GenBank/DDBJ databases">
        <title>Complete genome sequence of Muricauda aquimarina strain IFOP_LL357.</title>
        <authorList>
            <person name="Gajardo G."/>
            <person name="Ueki S."/>
            <person name="Maruyama F."/>
        </authorList>
    </citation>
    <scope>NUCLEOTIDE SEQUENCE [LARGE SCALE GENOMIC DNA]</scope>
    <source>
        <strain evidence="2 3">IFOP_LL357</strain>
    </source>
</reference>
<dbReference type="InterPro" id="IPR000182">
    <property type="entry name" value="GNAT_dom"/>
</dbReference>
<dbReference type="GO" id="GO:0016747">
    <property type="term" value="F:acyltransferase activity, transferring groups other than amino-acyl groups"/>
    <property type="evidence" value="ECO:0007669"/>
    <property type="project" value="InterPro"/>
</dbReference>
<dbReference type="EMBL" id="AP027268">
    <property type="protein sequence ID" value="BDW93810.1"/>
    <property type="molecule type" value="Genomic_DNA"/>
</dbReference>
<organism evidence="2 3">
    <name type="scientific">Flagellimonas marinaquae</name>
    <dbReference type="NCBI Taxonomy" id="254955"/>
    <lineage>
        <taxon>Bacteria</taxon>
        <taxon>Pseudomonadati</taxon>
        <taxon>Bacteroidota</taxon>
        <taxon>Flavobacteriia</taxon>
        <taxon>Flavobacteriales</taxon>
        <taxon>Flavobacteriaceae</taxon>
        <taxon>Flagellimonas</taxon>
    </lineage>
</organism>
<dbReference type="Pfam" id="PF13527">
    <property type="entry name" value="Acetyltransf_9"/>
    <property type="match status" value="1"/>
</dbReference>
<proteinExistence type="predicted"/>
<gene>
    <name evidence="2" type="ORF">MACH07_26420</name>
</gene>
<protein>
    <recommendedName>
        <fullName evidence="1">N-acetyltransferase domain-containing protein</fullName>
    </recommendedName>
</protein>
<accession>A0AA48HLD4</accession>
<dbReference type="Gene3D" id="3.40.630.30">
    <property type="match status" value="1"/>
</dbReference>